<evidence type="ECO:0000313" key="2">
    <source>
        <dbReference type="Proteomes" id="UP000245368"/>
    </source>
</evidence>
<organism evidence="1 2">
    <name type="scientific">Deinococcus irradiatisoli</name>
    <dbReference type="NCBI Taxonomy" id="2202254"/>
    <lineage>
        <taxon>Bacteria</taxon>
        <taxon>Thermotogati</taxon>
        <taxon>Deinococcota</taxon>
        <taxon>Deinococci</taxon>
        <taxon>Deinococcales</taxon>
        <taxon>Deinococcaceae</taxon>
        <taxon>Deinococcus</taxon>
    </lineage>
</organism>
<sequence>MTLLACGVGTVLAQSTPPAVPAVPPAMPSVPLSPAPSAGPLNRERLQNATFVIMPPVVIGNASLLGGSDMAAVLGAMSRDSAGALKRHYPGAHFASDPAAPGVIRVTPQMLAPSALVPWATIGARWVFQAPGMPDLVLQQQFGLLTVYLHRAEAANFVFDQLAQQLP</sequence>
<accession>A0A2Z3JK13</accession>
<protein>
    <submittedName>
        <fullName evidence="1">Uncharacterized protein</fullName>
    </submittedName>
</protein>
<keyword evidence="2" id="KW-1185">Reference proteome</keyword>
<evidence type="ECO:0000313" key="1">
    <source>
        <dbReference type="EMBL" id="AWN23911.1"/>
    </source>
</evidence>
<dbReference type="KEGG" id="dez:DKM44_12280"/>
<dbReference type="EMBL" id="CP029494">
    <property type="protein sequence ID" value="AWN23911.1"/>
    <property type="molecule type" value="Genomic_DNA"/>
</dbReference>
<reference evidence="1 2" key="1">
    <citation type="submission" date="2018-05" db="EMBL/GenBank/DDBJ databases">
        <title>Complete Genome Sequence of Deinococcus sp. strain 17bor-2.</title>
        <authorList>
            <person name="Srinivasan S."/>
        </authorList>
    </citation>
    <scope>NUCLEOTIDE SEQUENCE [LARGE SCALE GENOMIC DNA]</scope>
    <source>
        <strain evidence="1 2">17bor-2</strain>
    </source>
</reference>
<proteinExistence type="predicted"/>
<dbReference type="Proteomes" id="UP000245368">
    <property type="component" value="Chromosome"/>
</dbReference>
<name>A0A2Z3JK13_9DEIO</name>
<gene>
    <name evidence="1" type="ORF">DKM44_12280</name>
</gene>
<dbReference type="AlphaFoldDB" id="A0A2Z3JK13"/>